<name>A0AA41Z495_9HYPH</name>
<evidence type="ECO:0000313" key="2">
    <source>
        <dbReference type="EMBL" id="MCW6508967.1"/>
    </source>
</evidence>
<feature type="compositionally biased region" description="Basic and acidic residues" evidence="1">
    <location>
        <begin position="1"/>
        <end position="13"/>
    </location>
</feature>
<accession>A0AA41Z495</accession>
<evidence type="ECO:0000313" key="3">
    <source>
        <dbReference type="Proteomes" id="UP001165667"/>
    </source>
</evidence>
<comment type="caution">
    <text evidence="2">The sequence shown here is derived from an EMBL/GenBank/DDBJ whole genome shotgun (WGS) entry which is preliminary data.</text>
</comment>
<protein>
    <submittedName>
        <fullName evidence="2">Uncharacterized protein</fullName>
    </submittedName>
</protein>
<dbReference type="Proteomes" id="UP001165667">
    <property type="component" value="Unassembled WGS sequence"/>
</dbReference>
<organism evidence="2 3">
    <name type="scientific">Lichenifustis flavocetrariae</name>
    <dbReference type="NCBI Taxonomy" id="2949735"/>
    <lineage>
        <taxon>Bacteria</taxon>
        <taxon>Pseudomonadati</taxon>
        <taxon>Pseudomonadota</taxon>
        <taxon>Alphaproteobacteria</taxon>
        <taxon>Hyphomicrobiales</taxon>
        <taxon>Lichenihabitantaceae</taxon>
        <taxon>Lichenifustis</taxon>
    </lineage>
</organism>
<gene>
    <name evidence="2" type="ORF">M8523_13140</name>
</gene>
<dbReference type="AlphaFoldDB" id="A0AA41Z495"/>
<dbReference type="EMBL" id="JAMOIM010000007">
    <property type="protein sequence ID" value="MCW6508967.1"/>
    <property type="molecule type" value="Genomic_DNA"/>
</dbReference>
<feature type="compositionally biased region" description="Basic residues" evidence="1">
    <location>
        <begin position="60"/>
        <end position="72"/>
    </location>
</feature>
<dbReference type="RefSeq" id="WP_282585328.1">
    <property type="nucleotide sequence ID" value="NZ_JAMOIM010000007.1"/>
</dbReference>
<keyword evidence="3" id="KW-1185">Reference proteome</keyword>
<reference evidence="2" key="1">
    <citation type="submission" date="2022-05" db="EMBL/GenBank/DDBJ databases">
        <authorList>
            <person name="Pankratov T."/>
        </authorList>
    </citation>
    <scope>NUCLEOTIDE SEQUENCE</scope>
    <source>
        <strain evidence="2">BP6-180914</strain>
    </source>
</reference>
<feature type="region of interest" description="Disordered" evidence="1">
    <location>
        <begin position="1"/>
        <end position="72"/>
    </location>
</feature>
<evidence type="ECO:0000256" key="1">
    <source>
        <dbReference type="SAM" id="MobiDB-lite"/>
    </source>
</evidence>
<sequence length="72" mass="7448">MAIKFVDKVDKAESGSSAAKKAGEARAAGEARFATPIEAVAPVNPDAGSELPFTELPRAEKKKRGRKGPPAA</sequence>
<proteinExistence type="predicted"/>